<feature type="coiled-coil region" evidence="1">
    <location>
        <begin position="26"/>
        <end position="64"/>
    </location>
</feature>
<accession>A0A1H0INH2</accession>
<dbReference type="EMBL" id="FNIR01000005">
    <property type="protein sequence ID" value="SDO32915.1"/>
    <property type="molecule type" value="Genomic_DNA"/>
</dbReference>
<dbReference type="STRING" id="1052260.SAMN05660199_01723"/>
<dbReference type="Pfam" id="PF13578">
    <property type="entry name" value="Methyltransf_24"/>
    <property type="match status" value="1"/>
</dbReference>
<dbReference type="AlphaFoldDB" id="A0A1H0INH2"/>
<organism evidence="2 3">
    <name type="scientific">Klenkia soli</name>
    <dbReference type="NCBI Taxonomy" id="1052260"/>
    <lineage>
        <taxon>Bacteria</taxon>
        <taxon>Bacillati</taxon>
        <taxon>Actinomycetota</taxon>
        <taxon>Actinomycetes</taxon>
        <taxon>Geodermatophilales</taxon>
        <taxon>Geodermatophilaceae</taxon>
        <taxon>Klenkia</taxon>
    </lineage>
</organism>
<dbReference type="OrthoDB" id="7056009at2"/>
<dbReference type="PANTHER" id="PTHR40036">
    <property type="entry name" value="MACROCIN O-METHYLTRANSFERASE"/>
    <property type="match status" value="1"/>
</dbReference>
<dbReference type="GO" id="GO:0032259">
    <property type="term" value="P:methylation"/>
    <property type="evidence" value="ECO:0007669"/>
    <property type="project" value="UniProtKB-KW"/>
</dbReference>
<name>A0A1H0INH2_9ACTN</name>
<keyword evidence="3" id="KW-1185">Reference proteome</keyword>
<dbReference type="Proteomes" id="UP000199088">
    <property type="component" value="Unassembled WGS sequence"/>
</dbReference>
<keyword evidence="1" id="KW-0175">Coiled coil</keyword>
<dbReference type="InterPro" id="IPR029063">
    <property type="entry name" value="SAM-dependent_MTases_sf"/>
</dbReference>
<evidence type="ECO:0000313" key="3">
    <source>
        <dbReference type="Proteomes" id="UP000199088"/>
    </source>
</evidence>
<dbReference type="InterPro" id="IPR008884">
    <property type="entry name" value="TylF_MeTrfase"/>
</dbReference>
<sequence>MRRRVREVLRRKLGAAMQEYVTDPLLARMTADLEATRRALHEQRRAVEEAKDELARAMHAWERRQRRDLLTVGDVEAARSSAAFCRARLDRATAYFAKHDLLAAALDAATIDGVFLEFGVATGGTLRQITAHAPEASCYGFDSFDGLPEHWRMGFGAGAFATEGLPDVPGAEFVVGWFDQTLPGFLDREPRDVAFLHLDADLYSSTVTVLAALVGRLRPGTVVVFDEYFNYPGWEDHEHKAWEEFVARHDVEFEYLGFTADDEQVSVRILSVGTPVGPA</sequence>
<protein>
    <submittedName>
        <fullName evidence="2">Macrocin-O-methyltransferase (TylF)</fullName>
    </submittedName>
</protein>
<dbReference type="GO" id="GO:0008168">
    <property type="term" value="F:methyltransferase activity"/>
    <property type="evidence" value="ECO:0007669"/>
    <property type="project" value="UniProtKB-KW"/>
</dbReference>
<evidence type="ECO:0000313" key="2">
    <source>
        <dbReference type="EMBL" id="SDO32915.1"/>
    </source>
</evidence>
<gene>
    <name evidence="2" type="ORF">SAMN05660199_01723</name>
</gene>
<evidence type="ECO:0000256" key="1">
    <source>
        <dbReference type="SAM" id="Coils"/>
    </source>
</evidence>
<dbReference type="Gene3D" id="3.40.50.150">
    <property type="entry name" value="Vaccinia Virus protein VP39"/>
    <property type="match status" value="1"/>
</dbReference>
<keyword evidence="2" id="KW-0808">Transferase</keyword>
<dbReference type="PANTHER" id="PTHR40036:SF1">
    <property type="entry name" value="MACROCIN O-METHYLTRANSFERASE"/>
    <property type="match status" value="1"/>
</dbReference>
<dbReference type="SUPFAM" id="SSF53335">
    <property type="entry name" value="S-adenosyl-L-methionine-dependent methyltransferases"/>
    <property type="match status" value="1"/>
</dbReference>
<proteinExistence type="predicted"/>
<dbReference type="RefSeq" id="WP_091243248.1">
    <property type="nucleotide sequence ID" value="NZ_FNIR01000005.1"/>
</dbReference>
<keyword evidence="2" id="KW-0489">Methyltransferase</keyword>
<reference evidence="3" key="1">
    <citation type="submission" date="2016-10" db="EMBL/GenBank/DDBJ databases">
        <authorList>
            <person name="Varghese N."/>
            <person name="Submissions S."/>
        </authorList>
    </citation>
    <scope>NUCLEOTIDE SEQUENCE [LARGE SCALE GENOMIC DNA]</scope>
    <source>
        <strain evidence="3">DSM 45843</strain>
    </source>
</reference>